<organism evidence="3 4">
    <name type="scientific">Quercus rubra</name>
    <name type="common">Northern red oak</name>
    <name type="synonym">Quercus borealis</name>
    <dbReference type="NCBI Taxonomy" id="3512"/>
    <lineage>
        <taxon>Eukaryota</taxon>
        <taxon>Viridiplantae</taxon>
        <taxon>Streptophyta</taxon>
        <taxon>Embryophyta</taxon>
        <taxon>Tracheophyta</taxon>
        <taxon>Spermatophyta</taxon>
        <taxon>Magnoliopsida</taxon>
        <taxon>eudicotyledons</taxon>
        <taxon>Gunneridae</taxon>
        <taxon>Pentapetalae</taxon>
        <taxon>rosids</taxon>
        <taxon>fabids</taxon>
        <taxon>Fagales</taxon>
        <taxon>Fagaceae</taxon>
        <taxon>Quercus</taxon>
    </lineage>
</organism>
<dbReference type="InterPro" id="IPR053258">
    <property type="entry name" value="Ca-permeable_cation_channel"/>
</dbReference>
<dbReference type="PANTHER" id="PTHR34115:SF17">
    <property type="entry name" value="PROTEIN, PUTATIVE-RELATED"/>
    <property type="match status" value="1"/>
</dbReference>
<gene>
    <name evidence="3" type="ORF">RGQ29_017218</name>
</gene>
<dbReference type="AlphaFoldDB" id="A0AAN7J0G2"/>
<reference evidence="3 4" key="1">
    <citation type="journal article" date="2023" name="G3 (Bethesda)">
        <title>A haplotype-resolved chromosome-scale genome for Quercus rubra L. provides insights into the genetics of adaptive traits for red oak species.</title>
        <authorList>
            <person name="Kapoor B."/>
            <person name="Jenkins J."/>
            <person name="Schmutz J."/>
            <person name="Zhebentyayeva T."/>
            <person name="Kuelheim C."/>
            <person name="Coggeshall M."/>
            <person name="Heim C."/>
            <person name="Lasky J.R."/>
            <person name="Leites L."/>
            <person name="Islam-Faridi N."/>
            <person name="Romero-Severson J."/>
            <person name="DeLeo V.L."/>
            <person name="Lucas S.M."/>
            <person name="Lazic D."/>
            <person name="Gailing O."/>
            <person name="Carlson J."/>
            <person name="Staton M."/>
        </authorList>
    </citation>
    <scope>NUCLEOTIDE SEQUENCE [LARGE SCALE GENOMIC DNA]</scope>
    <source>
        <strain evidence="3">Pseudo-F2</strain>
    </source>
</reference>
<keyword evidence="2" id="KW-1133">Transmembrane helix</keyword>
<accession>A0AAN7J0G2</accession>
<comment type="caution">
    <text evidence="3">The sequence shown here is derived from an EMBL/GenBank/DDBJ whole genome shotgun (WGS) entry which is preliminary data.</text>
</comment>
<proteinExistence type="predicted"/>
<feature type="transmembrane region" description="Helical" evidence="2">
    <location>
        <begin position="129"/>
        <end position="146"/>
    </location>
</feature>
<keyword evidence="2" id="KW-0472">Membrane</keyword>
<evidence type="ECO:0000313" key="3">
    <source>
        <dbReference type="EMBL" id="KAK4592990.1"/>
    </source>
</evidence>
<protein>
    <submittedName>
        <fullName evidence="3">Uncharacterized protein</fullName>
    </submittedName>
</protein>
<feature type="compositionally biased region" description="Basic and acidic residues" evidence="1">
    <location>
        <begin position="32"/>
        <end position="52"/>
    </location>
</feature>
<evidence type="ECO:0000256" key="2">
    <source>
        <dbReference type="SAM" id="Phobius"/>
    </source>
</evidence>
<name>A0AAN7J0G2_QUERU</name>
<feature type="transmembrane region" description="Helical" evidence="2">
    <location>
        <begin position="152"/>
        <end position="172"/>
    </location>
</feature>
<sequence length="224" mass="25515">MFLHSFFTELQRPKTHTETAEISYKPSQFLAKDQRQSSRMEGNHSGNERTRSEQEIRSITALLALFGFILGFQLTLVGLKYPSSGATLFRKHHAIMLGLMIDLVTFTTVLVAAILPITNRNCFHFFQKVCLFFGALACNLLIFILVPILGWVFFTLGVSILVYLLYGSYRMILKFCQENFKSISNWFRQKFQSQSSSQSSSQASNGSPMVTHVTEKQMTEIENV</sequence>
<dbReference type="PANTHER" id="PTHR34115">
    <property type="entry name" value="PROTEIN, PUTATIVE-RELATED"/>
    <property type="match status" value="1"/>
</dbReference>
<keyword evidence="2" id="KW-0812">Transmembrane</keyword>
<evidence type="ECO:0000256" key="1">
    <source>
        <dbReference type="SAM" id="MobiDB-lite"/>
    </source>
</evidence>
<dbReference type="EMBL" id="JAXUIC010000004">
    <property type="protein sequence ID" value="KAK4592990.1"/>
    <property type="molecule type" value="Genomic_DNA"/>
</dbReference>
<keyword evidence="4" id="KW-1185">Reference proteome</keyword>
<feature type="transmembrane region" description="Helical" evidence="2">
    <location>
        <begin position="93"/>
        <end position="117"/>
    </location>
</feature>
<feature type="region of interest" description="Disordered" evidence="1">
    <location>
        <begin position="30"/>
        <end position="52"/>
    </location>
</feature>
<dbReference type="Proteomes" id="UP001324115">
    <property type="component" value="Unassembled WGS sequence"/>
</dbReference>
<evidence type="ECO:0000313" key="4">
    <source>
        <dbReference type="Proteomes" id="UP001324115"/>
    </source>
</evidence>
<feature type="transmembrane region" description="Helical" evidence="2">
    <location>
        <begin position="59"/>
        <end position="81"/>
    </location>
</feature>